<reference evidence="1 2" key="1">
    <citation type="submission" date="2020-07" db="EMBL/GenBank/DDBJ databases">
        <title>Taxonomic proposal: Crassvirales, a new order of highly abundant and diverse bacterial viruses.</title>
        <authorList>
            <person name="Shkoporov A.N."/>
            <person name="Stockdale S.R."/>
            <person name="Guerin E."/>
            <person name="Ross R.P."/>
            <person name="Hill C."/>
        </authorList>
    </citation>
    <scope>NUCLEOTIDE SEQUENCE [LARGE SCALE GENOMIC DNA]</scope>
</reference>
<dbReference type="KEGG" id="vg:65130179"/>
<dbReference type="RefSeq" id="YP_010111730.1">
    <property type="nucleotide sequence ID" value="NC_055884.1"/>
</dbReference>
<name>A0A7M1S096_9CAUD</name>
<dbReference type="Proteomes" id="UP000594161">
    <property type="component" value="Segment"/>
</dbReference>
<dbReference type="EMBL" id="MT774391">
    <property type="protein sequence ID" value="QOR59572.1"/>
    <property type="molecule type" value="Genomic_DNA"/>
</dbReference>
<organism evidence="1 2">
    <name type="scientific">uncultured phage cr126_1</name>
    <dbReference type="NCBI Taxonomy" id="2772075"/>
    <lineage>
        <taxon>Viruses</taxon>
        <taxon>Duplodnaviria</taxon>
        <taxon>Heunggongvirae</taxon>
        <taxon>Uroviricota</taxon>
        <taxon>Caudoviricetes</taxon>
        <taxon>Crassvirales</taxon>
        <taxon>Steigviridae</taxon>
        <taxon>Asinivirinae</taxon>
        <taxon>Kolpuevirus</taxon>
        <taxon>Kolpuevirus hominis</taxon>
    </lineage>
</organism>
<accession>A0A7M1S096</accession>
<keyword evidence="2" id="KW-1185">Reference proteome</keyword>
<evidence type="ECO:0000313" key="2">
    <source>
        <dbReference type="Proteomes" id="UP000594161"/>
    </source>
</evidence>
<evidence type="ECO:0000313" key="1">
    <source>
        <dbReference type="EMBL" id="QOR59572.1"/>
    </source>
</evidence>
<proteinExistence type="predicted"/>
<dbReference type="GeneID" id="65130179"/>
<sequence length="250" mass="27927">MAKVLVLAKSGFGKTTSLCGRKKFGIEGLNPAETFLIQCANRELANLDYKLITGFTNSSDLARVIGTGNRIQVGNIAGLEKFKVVAAAIEMLAQSPFKNIVTDDFNYLSQDYYMANAMKGGWDTPKQIGYGMGLIFNAFEAIPTREKDLFALAHYEEYKDKNGDSISYKFKTTGNMVDGYITPEGKFDIILYGKASWDDQNKKAIKQFVIDFDGEYPAKDSIGALDECPLYIPNDLGYVKKLINQHYHRE</sequence>
<protein>
    <submittedName>
        <fullName evidence="1">ATP/GTP-binding protein</fullName>
    </submittedName>
</protein>